<sequence length="78" mass="8621">MFESGIWKVMPLNSSNSMGTDDPVWTESNWDAIGLRVYTVQNAAYDRLVLLGGLVVTVLAYLAIVVARSFITKALKQD</sequence>
<comment type="caution">
    <text evidence="3">The sequence shown here is derived from an EMBL/GenBank/DDBJ whole genome shotgun (WGS) entry which is preliminary data.</text>
</comment>
<gene>
    <name evidence="3" type="primary">VvCHDp001127</name>
    <name evidence="3" type="synonym">At3g52650_0</name>
    <name evidence="2" type="synonym">At3g52650_5</name>
    <name evidence="2" type="synonym">VvCHDh000914</name>
    <name evidence="3" type="ORF">CK203_044723</name>
    <name evidence="2" type="ORF">CK203_086074</name>
</gene>
<dbReference type="PANTHER" id="PTHR21092:SF0">
    <property type="entry name" value="NICASTRIN"/>
    <property type="match status" value="1"/>
</dbReference>
<keyword evidence="1" id="KW-0812">Transmembrane</keyword>
<dbReference type="Proteomes" id="UP000288805">
    <property type="component" value="Unassembled WGS sequence"/>
</dbReference>
<evidence type="ECO:0000313" key="2">
    <source>
        <dbReference type="EMBL" id="RVW30571.1"/>
    </source>
</evidence>
<keyword evidence="1" id="KW-0472">Membrane</keyword>
<name>A0A438H9B4_VITVI</name>
<proteinExistence type="predicted"/>
<organism evidence="3 4">
    <name type="scientific">Vitis vinifera</name>
    <name type="common">Grape</name>
    <dbReference type="NCBI Taxonomy" id="29760"/>
    <lineage>
        <taxon>Eukaryota</taxon>
        <taxon>Viridiplantae</taxon>
        <taxon>Streptophyta</taxon>
        <taxon>Embryophyta</taxon>
        <taxon>Tracheophyta</taxon>
        <taxon>Spermatophyta</taxon>
        <taxon>Magnoliopsida</taxon>
        <taxon>eudicotyledons</taxon>
        <taxon>Gunneridae</taxon>
        <taxon>Pentapetalae</taxon>
        <taxon>rosids</taxon>
        <taxon>Vitales</taxon>
        <taxon>Vitaceae</taxon>
        <taxon>Viteae</taxon>
        <taxon>Vitis</taxon>
    </lineage>
</organism>
<evidence type="ECO:0000256" key="1">
    <source>
        <dbReference type="SAM" id="Phobius"/>
    </source>
</evidence>
<reference evidence="3 4" key="1">
    <citation type="journal article" date="2018" name="PLoS Genet.">
        <title>Population sequencing reveals clonal diversity and ancestral inbreeding in the grapevine cultivar Chardonnay.</title>
        <authorList>
            <person name="Roach M.J."/>
            <person name="Johnson D.L."/>
            <person name="Bohlmann J."/>
            <person name="van Vuuren H.J."/>
            <person name="Jones S.J."/>
            <person name="Pretorius I.S."/>
            <person name="Schmidt S.A."/>
            <person name="Borneman A.R."/>
        </authorList>
    </citation>
    <scope>NUCLEOTIDE SEQUENCE [LARGE SCALE GENOMIC DNA]</scope>
    <source>
        <strain evidence="4">cv. Chardonnay</strain>
        <strain evidence="3">I10V1</strain>
        <tissue evidence="3">Leaf</tissue>
    </source>
</reference>
<dbReference type="AlphaFoldDB" id="A0A438H9B4"/>
<keyword evidence="1" id="KW-1133">Transmembrane helix</keyword>
<evidence type="ECO:0000313" key="4">
    <source>
        <dbReference type="Proteomes" id="UP000288805"/>
    </source>
</evidence>
<accession>A0A438H9B4</accession>
<dbReference type="PANTHER" id="PTHR21092">
    <property type="entry name" value="NICASTRIN"/>
    <property type="match status" value="1"/>
</dbReference>
<feature type="transmembrane region" description="Helical" evidence="1">
    <location>
        <begin position="48"/>
        <end position="71"/>
    </location>
</feature>
<dbReference type="GO" id="GO:0016485">
    <property type="term" value="P:protein processing"/>
    <property type="evidence" value="ECO:0007669"/>
    <property type="project" value="InterPro"/>
</dbReference>
<dbReference type="InterPro" id="IPR008710">
    <property type="entry name" value="Nicastrin"/>
</dbReference>
<evidence type="ECO:0000313" key="3">
    <source>
        <dbReference type="EMBL" id="RVW81130.1"/>
    </source>
</evidence>
<dbReference type="EMBL" id="QGNW01001792">
    <property type="protein sequence ID" value="RVW30571.1"/>
    <property type="molecule type" value="Genomic_DNA"/>
</dbReference>
<dbReference type="GO" id="GO:0016020">
    <property type="term" value="C:membrane"/>
    <property type="evidence" value="ECO:0007669"/>
    <property type="project" value="InterPro"/>
</dbReference>
<dbReference type="EMBL" id="QGNW01000256">
    <property type="protein sequence ID" value="RVW81130.1"/>
    <property type="molecule type" value="Genomic_DNA"/>
</dbReference>
<protein>
    <submittedName>
        <fullName evidence="3">Nicastrin</fullName>
    </submittedName>
</protein>